<keyword evidence="1" id="KW-0472">Membrane</keyword>
<feature type="transmembrane region" description="Helical" evidence="1">
    <location>
        <begin position="21"/>
        <end position="42"/>
    </location>
</feature>
<sequence>MMQFMTVFKREMLEAGRNFKWIWVPLVFILLGITDPISTYYMPQIIESVGGLPEGATFEIPTPPPHDVLMMSLAQYSQLGVLVVALMSMGLISGERKSGVAELVLVKPVKYSTYVTAKWGAVNVLVLVSFFAGMLASWYYVNLLFGDVSFIHLLWTWFFYGLWLLFVISISVFMNTLFKVPGLVGFLTILFVIITSIITNIFSHVLDWSPAKLSGYIRTMLSEGSIPADLWGTALVTIGISTALLIAAIYTFRTKEMA</sequence>
<feature type="transmembrane region" description="Helical" evidence="1">
    <location>
        <begin position="153"/>
        <end position="173"/>
    </location>
</feature>
<dbReference type="GO" id="GO:0005886">
    <property type="term" value="C:plasma membrane"/>
    <property type="evidence" value="ECO:0007669"/>
    <property type="project" value="UniProtKB-SubCell"/>
</dbReference>
<gene>
    <name evidence="2" type="ORF">SAMN05421743_10337</name>
</gene>
<feature type="transmembrane region" description="Helical" evidence="1">
    <location>
        <begin position="230"/>
        <end position="252"/>
    </location>
</feature>
<feature type="transmembrane region" description="Helical" evidence="1">
    <location>
        <begin position="120"/>
        <end position="141"/>
    </location>
</feature>
<dbReference type="PANTHER" id="PTHR43471">
    <property type="entry name" value="ABC TRANSPORTER PERMEASE"/>
    <property type="match status" value="1"/>
</dbReference>
<keyword evidence="1" id="KW-0812">Transmembrane</keyword>
<organism evidence="2 3">
    <name type="scientific">Thalassobacillus cyri</name>
    <dbReference type="NCBI Taxonomy" id="571932"/>
    <lineage>
        <taxon>Bacteria</taxon>
        <taxon>Bacillati</taxon>
        <taxon>Bacillota</taxon>
        <taxon>Bacilli</taxon>
        <taxon>Bacillales</taxon>
        <taxon>Bacillaceae</taxon>
        <taxon>Thalassobacillus</taxon>
    </lineage>
</organism>
<reference evidence="2 3" key="1">
    <citation type="submission" date="2016-10" db="EMBL/GenBank/DDBJ databases">
        <authorList>
            <person name="de Groot N.N."/>
        </authorList>
    </citation>
    <scope>NUCLEOTIDE SEQUENCE [LARGE SCALE GENOMIC DNA]</scope>
    <source>
        <strain evidence="2 3">CCM7597</strain>
    </source>
</reference>
<dbReference type="AlphaFoldDB" id="A0A1H3YV24"/>
<feature type="transmembrane region" description="Helical" evidence="1">
    <location>
        <begin position="73"/>
        <end position="92"/>
    </location>
</feature>
<keyword evidence="1" id="KW-1133">Transmembrane helix</keyword>
<name>A0A1H3YV24_9BACI</name>
<evidence type="ECO:0000313" key="3">
    <source>
        <dbReference type="Proteomes" id="UP000198584"/>
    </source>
</evidence>
<dbReference type="RefSeq" id="WP_245728816.1">
    <property type="nucleotide sequence ID" value="NZ_FNQR01000003.1"/>
</dbReference>
<evidence type="ECO:0000256" key="1">
    <source>
        <dbReference type="SAM" id="Phobius"/>
    </source>
</evidence>
<dbReference type="EMBL" id="FNQR01000003">
    <property type="protein sequence ID" value="SEA15336.1"/>
    <property type="molecule type" value="Genomic_DNA"/>
</dbReference>
<evidence type="ECO:0000313" key="2">
    <source>
        <dbReference type="EMBL" id="SEA15336.1"/>
    </source>
</evidence>
<accession>A0A1H3YV24</accession>
<feature type="transmembrane region" description="Helical" evidence="1">
    <location>
        <begin position="180"/>
        <end position="202"/>
    </location>
</feature>
<dbReference type="GO" id="GO:0140359">
    <property type="term" value="F:ABC-type transporter activity"/>
    <property type="evidence" value="ECO:0007669"/>
    <property type="project" value="InterPro"/>
</dbReference>
<dbReference type="Proteomes" id="UP000198584">
    <property type="component" value="Unassembled WGS sequence"/>
</dbReference>
<dbReference type="STRING" id="571932.SAMN05421743_10337"/>
<proteinExistence type="predicted"/>
<keyword evidence="3" id="KW-1185">Reference proteome</keyword>
<protein>
    <submittedName>
        <fullName evidence="2">ABC-2 type transport system permease protein</fullName>
    </submittedName>
</protein>